<sequence length="67" mass="8070">MVRKIKIVFTPHVIDFLDDLVRLLYKKEYFSYEENAKRYVDKIVGFIILEINSLPHKPTLQKLRYLG</sequence>
<keyword evidence="2" id="KW-1185">Reference proteome</keyword>
<dbReference type="EMBL" id="QNUX01000006">
    <property type="protein sequence ID" value="RBN50369.1"/>
    <property type="molecule type" value="Genomic_DNA"/>
</dbReference>
<protein>
    <recommendedName>
        <fullName evidence="3">Type II toxin-antitoxin system RelE/ParE family toxin</fullName>
    </recommendedName>
</protein>
<gene>
    <name evidence="1" type="ORF">DR980_07695</name>
</gene>
<name>A0A366AZS6_9FLAO</name>
<accession>A0A366AZS6</accession>
<dbReference type="Proteomes" id="UP000253676">
    <property type="component" value="Unassembled WGS sequence"/>
</dbReference>
<proteinExistence type="predicted"/>
<evidence type="ECO:0000313" key="1">
    <source>
        <dbReference type="EMBL" id="RBN50369.1"/>
    </source>
</evidence>
<reference evidence="1 2" key="1">
    <citation type="submission" date="2018-07" db="EMBL/GenBank/DDBJ databases">
        <title>Complete genome sequence of Flavobacterium psychrolimnae LMG 22018.</title>
        <authorList>
            <person name="Kim D.-U."/>
        </authorList>
    </citation>
    <scope>NUCLEOTIDE SEQUENCE [LARGE SCALE GENOMIC DNA]</scope>
    <source>
        <strain evidence="1 2">LMG 22018</strain>
    </source>
</reference>
<comment type="caution">
    <text evidence="1">The sequence shown here is derived from an EMBL/GenBank/DDBJ whole genome shotgun (WGS) entry which is preliminary data.</text>
</comment>
<evidence type="ECO:0008006" key="3">
    <source>
        <dbReference type="Google" id="ProtNLM"/>
    </source>
</evidence>
<organism evidence="1 2">
    <name type="scientific">Flavobacterium psychrolimnae</name>
    <dbReference type="NCBI Taxonomy" id="249351"/>
    <lineage>
        <taxon>Bacteria</taxon>
        <taxon>Pseudomonadati</taxon>
        <taxon>Bacteroidota</taxon>
        <taxon>Flavobacteriia</taxon>
        <taxon>Flavobacteriales</taxon>
        <taxon>Flavobacteriaceae</taxon>
        <taxon>Flavobacterium</taxon>
    </lineage>
</organism>
<dbReference type="OrthoDB" id="771059at2"/>
<evidence type="ECO:0000313" key="2">
    <source>
        <dbReference type="Proteomes" id="UP000253676"/>
    </source>
</evidence>
<dbReference type="AlphaFoldDB" id="A0A366AZS6"/>
<dbReference type="RefSeq" id="WP_113634679.1">
    <property type="nucleotide sequence ID" value="NZ_QNUX01000006.1"/>
</dbReference>